<dbReference type="GO" id="GO:0005634">
    <property type="term" value="C:nucleus"/>
    <property type="evidence" value="ECO:0007669"/>
    <property type="project" value="UniProtKB-SubCell"/>
</dbReference>
<dbReference type="InterPro" id="IPR009057">
    <property type="entry name" value="Homeodomain-like_sf"/>
</dbReference>
<sequence>MGQAQWLTPVILALWEAEAVVSLQVRSSRPACARQRPAEPWDPSPEQSSRNCEEEGKRKQKCREEETGGGDKEEEVEKDLEEERKKENGEGYPRKRLVSKSLMDTLWGRFKLNRYLTIQDSLSLSFEFSMTNRQINQWFCRKRKTYNKEISNRKCNKRHKRVRKCSTYKKTFL</sequence>
<organism evidence="6 7">
    <name type="scientific">Prolemur simus</name>
    <name type="common">Greater bamboo lemur</name>
    <name type="synonym">Hapalemur simus</name>
    <dbReference type="NCBI Taxonomy" id="1328070"/>
    <lineage>
        <taxon>Eukaryota</taxon>
        <taxon>Metazoa</taxon>
        <taxon>Chordata</taxon>
        <taxon>Craniata</taxon>
        <taxon>Vertebrata</taxon>
        <taxon>Euteleostomi</taxon>
        <taxon>Mammalia</taxon>
        <taxon>Eutheria</taxon>
        <taxon>Euarchontoglires</taxon>
        <taxon>Primates</taxon>
        <taxon>Strepsirrhini</taxon>
        <taxon>Lemuriformes</taxon>
        <taxon>Lemuridae</taxon>
        <taxon>Prolemur</taxon>
    </lineage>
</organism>
<keyword evidence="4" id="KW-0732">Signal</keyword>
<dbReference type="GeneTree" id="ENSGT00400000025247"/>
<keyword evidence="1 2" id="KW-0539">Nucleus</keyword>
<reference evidence="6" key="1">
    <citation type="submission" date="2025-08" db="UniProtKB">
        <authorList>
            <consortium name="Ensembl"/>
        </authorList>
    </citation>
    <scope>IDENTIFICATION</scope>
</reference>
<feature type="region of interest" description="Disordered" evidence="3">
    <location>
        <begin position="26"/>
        <end position="91"/>
    </location>
</feature>
<dbReference type="PROSITE" id="PS50071">
    <property type="entry name" value="HOMEOBOX_2"/>
    <property type="match status" value="1"/>
</dbReference>
<evidence type="ECO:0000313" key="7">
    <source>
        <dbReference type="Proteomes" id="UP000694414"/>
    </source>
</evidence>
<dbReference type="Proteomes" id="UP000694414">
    <property type="component" value="Unplaced"/>
</dbReference>
<feature type="compositionally biased region" description="Basic and acidic residues" evidence="3">
    <location>
        <begin position="81"/>
        <end position="91"/>
    </location>
</feature>
<evidence type="ECO:0000256" key="4">
    <source>
        <dbReference type="SAM" id="SignalP"/>
    </source>
</evidence>
<comment type="subcellular location">
    <subcellularLocation>
        <location evidence="1 2">Nucleus</location>
    </subcellularLocation>
</comment>
<dbReference type="Ensembl" id="ENSPSMT00000033498.1">
    <property type="protein sequence ID" value="ENSPSMP00000029025.1"/>
    <property type="gene ID" value="ENSPSMG00000020152.1"/>
</dbReference>
<protein>
    <submittedName>
        <fullName evidence="6">NANOG neighbor homeobox</fullName>
    </submittedName>
</protein>
<evidence type="ECO:0000256" key="2">
    <source>
        <dbReference type="RuleBase" id="RU000682"/>
    </source>
</evidence>
<name>A0A8C9AGV5_PROSS</name>
<dbReference type="InterPro" id="IPR001356">
    <property type="entry name" value="HD"/>
</dbReference>
<dbReference type="AlphaFoldDB" id="A0A8C9AGV5"/>
<dbReference type="GO" id="GO:0003677">
    <property type="term" value="F:DNA binding"/>
    <property type="evidence" value="ECO:0007669"/>
    <property type="project" value="UniProtKB-UniRule"/>
</dbReference>
<dbReference type="SMART" id="SM00389">
    <property type="entry name" value="HOX"/>
    <property type="match status" value="1"/>
</dbReference>
<evidence type="ECO:0000256" key="3">
    <source>
        <dbReference type="SAM" id="MobiDB-lite"/>
    </source>
</evidence>
<gene>
    <name evidence="6" type="primary">NANOGNB</name>
</gene>
<feature type="domain" description="Homeobox" evidence="5">
    <location>
        <begin position="89"/>
        <end position="149"/>
    </location>
</feature>
<reference evidence="6" key="2">
    <citation type="submission" date="2025-09" db="UniProtKB">
        <authorList>
            <consortium name="Ensembl"/>
        </authorList>
    </citation>
    <scope>IDENTIFICATION</scope>
</reference>
<feature type="signal peptide" evidence="4">
    <location>
        <begin position="1"/>
        <end position="22"/>
    </location>
</feature>
<evidence type="ECO:0000256" key="1">
    <source>
        <dbReference type="PROSITE-ProRule" id="PRU00108"/>
    </source>
</evidence>
<evidence type="ECO:0000259" key="5">
    <source>
        <dbReference type="PROSITE" id="PS50071"/>
    </source>
</evidence>
<feature type="chain" id="PRO_5047041774" evidence="4">
    <location>
        <begin position="23"/>
        <end position="173"/>
    </location>
</feature>
<feature type="compositionally biased region" description="Basic and acidic residues" evidence="3">
    <location>
        <begin position="51"/>
        <end position="71"/>
    </location>
</feature>
<keyword evidence="7" id="KW-1185">Reference proteome</keyword>
<evidence type="ECO:0000313" key="6">
    <source>
        <dbReference type="Ensembl" id="ENSPSMP00000029025.1"/>
    </source>
</evidence>
<keyword evidence="1 2" id="KW-0238">DNA-binding</keyword>
<dbReference type="Pfam" id="PF00046">
    <property type="entry name" value="Homeodomain"/>
    <property type="match status" value="1"/>
</dbReference>
<feature type="DNA-binding region" description="Homeobox" evidence="1">
    <location>
        <begin position="91"/>
        <end position="150"/>
    </location>
</feature>
<proteinExistence type="predicted"/>
<keyword evidence="1 2" id="KW-0371">Homeobox</keyword>
<accession>A0A8C9AGV5</accession>
<dbReference type="SUPFAM" id="SSF46689">
    <property type="entry name" value="Homeodomain-like"/>
    <property type="match status" value="1"/>
</dbReference>
<dbReference type="Gene3D" id="1.10.10.60">
    <property type="entry name" value="Homeodomain-like"/>
    <property type="match status" value="1"/>
</dbReference>